<reference evidence="1 2" key="1">
    <citation type="journal article" date="2019" name="Commun. Biol.">
        <title>The bagworm genome reveals a unique fibroin gene that provides high tensile strength.</title>
        <authorList>
            <person name="Kono N."/>
            <person name="Nakamura H."/>
            <person name="Ohtoshi R."/>
            <person name="Tomita M."/>
            <person name="Numata K."/>
            <person name="Arakawa K."/>
        </authorList>
    </citation>
    <scope>NUCLEOTIDE SEQUENCE [LARGE SCALE GENOMIC DNA]</scope>
</reference>
<gene>
    <name evidence="1" type="ORF">EVAR_41477_1</name>
</gene>
<organism evidence="1 2">
    <name type="scientific">Eumeta variegata</name>
    <name type="common">Bagworm moth</name>
    <name type="synonym">Eumeta japonica</name>
    <dbReference type="NCBI Taxonomy" id="151549"/>
    <lineage>
        <taxon>Eukaryota</taxon>
        <taxon>Metazoa</taxon>
        <taxon>Ecdysozoa</taxon>
        <taxon>Arthropoda</taxon>
        <taxon>Hexapoda</taxon>
        <taxon>Insecta</taxon>
        <taxon>Pterygota</taxon>
        <taxon>Neoptera</taxon>
        <taxon>Endopterygota</taxon>
        <taxon>Lepidoptera</taxon>
        <taxon>Glossata</taxon>
        <taxon>Ditrysia</taxon>
        <taxon>Tineoidea</taxon>
        <taxon>Psychidae</taxon>
        <taxon>Oiketicinae</taxon>
        <taxon>Eumeta</taxon>
    </lineage>
</organism>
<dbReference type="OrthoDB" id="8193815at2759"/>
<keyword evidence="2" id="KW-1185">Reference proteome</keyword>
<accession>A0A4C1WZN4</accession>
<dbReference type="Proteomes" id="UP000299102">
    <property type="component" value="Unassembled WGS sequence"/>
</dbReference>
<dbReference type="EMBL" id="BGZK01000702">
    <property type="protein sequence ID" value="GBP56841.1"/>
    <property type="molecule type" value="Genomic_DNA"/>
</dbReference>
<proteinExistence type="predicted"/>
<sequence length="181" mass="20942">MKRYFELLPLDGLENFVMVTTKLKIENVWESLFQQSRNTGLEKTIKLKLQKTVTAADTQHCLTVVLQTLSIRGLMPQHDYTSSYTAALEGFVSKRLQWKPYYYAYVVCSNGLSVLPSKVCNFLTIIGPLGRRNVDRPAKRWADDIIKIAGRVWMNLARDREIWKEKEEAFIQTGSTYQEDN</sequence>
<comment type="caution">
    <text evidence="1">The sequence shown here is derived from an EMBL/GenBank/DDBJ whole genome shotgun (WGS) entry which is preliminary data.</text>
</comment>
<dbReference type="AlphaFoldDB" id="A0A4C1WZN4"/>
<name>A0A4C1WZN4_EUMVA</name>
<evidence type="ECO:0000313" key="1">
    <source>
        <dbReference type="EMBL" id="GBP56841.1"/>
    </source>
</evidence>
<protein>
    <submittedName>
        <fullName evidence="1">Uncharacterized protein</fullName>
    </submittedName>
</protein>
<evidence type="ECO:0000313" key="2">
    <source>
        <dbReference type="Proteomes" id="UP000299102"/>
    </source>
</evidence>